<evidence type="ECO:0000313" key="3">
    <source>
        <dbReference type="Proteomes" id="UP000321886"/>
    </source>
</evidence>
<feature type="compositionally biased region" description="Polar residues" evidence="1">
    <location>
        <begin position="267"/>
        <end position="280"/>
    </location>
</feature>
<accession>A0A511WMV9</accession>
<dbReference type="AlphaFoldDB" id="A0A511WMV9"/>
<comment type="caution">
    <text evidence="2">The sequence shown here is derived from an EMBL/GenBank/DDBJ whole genome shotgun (WGS) entry which is preliminary data.</text>
</comment>
<reference evidence="2 3" key="1">
    <citation type="submission" date="2019-07" db="EMBL/GenBank/DDBJ databases">
        <title>Whole genome shotgun sequence of Halobacillus faecis NBRC 103569.</title>
        <authorList>
            <person name="Hosoyama A."/>
            <person name="Uohara A."/>
            <person name="Ohji S."/>
            <person name="Ichikawa N."/>
        </authorList>
    </citation>
    <scope>NUCLEOTIDE SEQUENCE [LARGE SCALE GENOMIC DNA]</scope>
    <source>
        <strain evidence="2 3">NBRC 103569</strain>
    </source>
</reference>
<dbReference type="RefSeq" id="WP_146813138.1">
    <property type="nucleotide sequence ID" value="NZ_BJYD01000004.1"/>
</dbReference>
<name>A0A511WMV9_9BACI</name>
<sequence>MDDLVNQIEKYLNNKTNQSQNETNNYTNGDGILHKKEESNDSLERLPHLLEENPYIQLDEMERKFNQPKKDIETYLFNRGYQFNTIIEQWTIKNDEKILQEILSLLLGGLTLYDISGNFFKNNKKRIEFIDKVETFLKSENYVPIQNKRKWIKEKELAVKYVEQINNGLSMKDLAKEYKIQPTHIRFTLKKHNYRYDHLVDKWTKTSEYVLLQKLIRDYVDSGLSIEHFSSSKQINQKKWIEKLKQHNLYEYVAQTTPKSASEESKTATTPPKTENMESENVSQTQLQSTPFELNDGNFLSLFSSKEIEILKEIIKEYKEQQNNNEHKSRISFTLNDKNIERLNDLSDLKKINRSVLVDQILSKFFEQ</sequence>
<evidence type="ECO:0000256" key="1">
    <source>
        <dbReference type="SAM" id="MobiDB-lite"/>
    </source>
</evidence>
<dbReference type="Proteomes" id="UP000321886">
    <property type="component" value="Unassembled WGS sequence"/>
</dbReference>
<gene>
    <name evidence="2" type="ORF">HFA01_06670</name>
</gene>
<organism evidence="2 3">
    <name type="scientific">Halobacillus faecis</name>
    <dbReference type="NCBI Taxonomy" id="360184"/>
    <lineage>
        <taxon>Bacteria</taxon>
        <taxon>Bacillati</taxon>
        <taxon>Bacillota</taxon>
        <taxon>Bacilli</taxon>
        <taxon>Bacillales</taxon>
        <taxon>Bacillaceae</taxon>
        <taxon>Halobacillus</taxon>
    </lineage>
</organism>
<protein>
    <submittedName>
        <fullName evidence="2">Uncharacterized protein</fullName>
    </submittedName>
</protein>
<feature type="region of interest" description="Disordered" evidence="1">
    <location>
        <begin position="255"/>
        <end position="280"/>
    </location>
</feature>
<dbReference type="OrthoDB" id="9800398at2"/>
<keyword evidence="3" id="KW-1185">Reference proteome</keyword>
<proteinExistence type="predicted"/>
<dbReference type="EMBL" id="BJYD01000004">
    <property type="protein sequence ID" value="GEN52405.1"/>
    <property type="molecule type" value="Genomic_DNA"/>
</dbReference>
<evidence type="ECO:0000313" key="2">
    <source>
        <dbReference type="EMBL" id="GEN52405.1"/>
    </source>
</evidence>